<gene>
    <name evidence="1" type="ORF">M9H77_17925</name>
</gene>
<protein>
    <submittedName>
        <fullName evidence="1">Uncharacterized protein</fullName>
    </submittedName>
</protein>
<organism evidence="1 2">
    <name type="scientific">Catharanthus roseus</name>
    <name type="common">Madagascar periwinkle</name>
    <name type="synonym">Vinca rosea</name>
    <dbReference type="NCBI Taxonomy" id="4058"/>
    <lineage>
        <taxon>Eukaryota</taxon>
        <taxon>Viridiplantae</taxon>
        <taxon>Streptophyta</taxon>
        <taxon>Embryophyta</taxon>
        <taxon>Tracheophyta</taxon>
        <taxon>Spermatophyta</taxon>
        <taxon>Magnoliopsida</taxon>
        <taxon>eudicotyledons</taxon>
        <taxon>Gunneridae</taxon>
        <taxon>Pentapetalae</taxon>
        <taxon>asterids</taxon>
        <taxon>lamiids</taxon>
        <taxon>Gentianales</taxon>
        <taxon>Apocynaceae</taxon>
        <taxon>Rauvolfioideae</taxon>
        <taxon>Vinceae</taxon>
        <taxon>Catharanthinae</taxon>
        <taxon>Catharanthus</taxon>
    </lineage>
</organism>
<proteinExistence type="predicted"/>
<evidence type="ECO:0000313" key="1">
    <source>
        <dbReference type="EMBL" id="KAI5668072.1"/>
    </source>
</evidence>
<accession>A0ACC0B5Z8</accession>
<evidence type="ECO:0000313" key="2">
    <source>
        <dbReference type="Proteomes" id="UP001060085"/>
    </source>
</evidence>
<name>A0ACC0B5Z8_CATRO</name>
<sequence length="173" mass="18840">MRKGKRDVGQEGRDSRVQEKHVEKKVNQDSTLRGSKFAALDQAGNDASPVEQKKALNYDQRSYRRPGESQRPKGPKPLSSSSSDGIFVVGLTKKKYWTHMKTKHNQLAVDNGPAGDKLASIPPGQPEEYPKEAGSVSFDVAVAATELPSVQSDLMNLLGADDLKEDDSSLSCV</sequence>
<keyword evidence="2" id="KW-1185">Reference proteome</keyword>
<dbReference type="Proteomes" id="UP001060085">
    <property type="component" value="Linkage Group LG04"/>
</dbReference>
<comment type="caution">
    <text evidence="1">The sequence shown here is derived from an EMBL/GenBank/DDBJ whole genome shotgun (WGS) entry which is preliminary data.</text>
</comment>
<reference evidence="2" key="1">
    <citation type="journal article" date="2023" name="Nat. Plants">
        <title>Single-cell RNA sequencing provides a high-resolution roadmap for understanding the multicellular compartmentation of specialized metabolism.</title>
        <authorList>
            <person name="Sun S."/>
            <person name="Shen X."/>
            <person name="Li Y."/>
            <person name="Li Y."/>
            <person name="Wang S."/>
            <person name="Li R."/>
            <person name="Zhang H."/>
            <person name="Shen G."/>
            <person name="Guo B."/>
            <person name="Wei J."/>
            <person name="Xu J."/>
            <person name="St-Pierre B."/>
            <person name="Chen S."/>
            <person name="Sun C."/>
        </authorList>
    </citation>
    <scope>NUCLEOTIDE SEQUENCE [LARGE SCALE GENOMIC DNA]</scope>
</reference>
<dbReference type="EMBL" id="CM044704">
    <property type="protein sequence ID" value="KAI5668072.1"/>
    <property type="molecule type" value="Genomic_DNA"/>
</dbReference>